<evidence type="ECO:0000313" key="1">
    <source>
        <dbReference type="EMBL" id="CAF4483204.1"/>
    </source>
</evidence>
<gene>
    <name evidence="2" type="ORF">BYL167_LOCUS55585</name>
    <name evidence="1" type="ORF">SMN809_LOCUS34131</name>
</gene>
<dbReference type="EMBL" id="CAJOBI010077298">
    <property type="protein sequence ID" value="CAF4483204.1"/>
    <property type="molecule type" value="Genomic_DNA"/>
</dbReference>
<reference evidence="1" key="1">
    <citation type="submission" date="2021-02" db="EMBL/GenBank/DDBJ databases">
        <authorList>
            <person name="Nowell W R."/>
        </authorList>
    </citation>
    <scope>NUCLEOTIDE SEQUENCE</scope>
</reference>
<dbReference type="AlphaFoldDB" id="A0A8S2X8V1"/>
<protein>
    <submittedName>
        <fullName evidence="1">Uncharacterized protein</fullName>
    </submittedName>
</protein>
<sequence>VLLDLEQWILAGGSKNFGNWNYFPVVSKWVGVNDEQPNNLK</sequence>
<evidence type="ECO:0000313" key="3">
    <source>
        <dbReference type="Proteomes" id="UP000676336"/>
    </source>
</evidence>
<dbReference type="Proteomes" id="UP000676336">
    <property type="component" value="Unassembled WGS sequence"/>
</dbReference>
<organism evidence="1 3">
    <name type="scientific">Rotaria magnacalcarata</name>
    <dbReference type="NCBI Taxonomy" id="392030"/>
    <lineage>
        <taxon>Eukaryota</taxon>
        <taxon>Metazoa</taxon>
        <taxon>Spiralia</taxon>
        <taxon>Gnathifera</taxon>
        <taxon>Rotifera</taxon>
        <taxon>Eurotatoria</taxon>
        <taxon>Bdelloidea</taxon>
        <taxon>Philodinida</taxon>
        <taxon>Philodinidae</taxon>
        <taxon>Rotaria</taxon>
    </lineage>
</organism>
<feature type="non-terminal residue" evidence="1">
    <location>
        <position position="1"/>
    </location>
</feature>
<proteinExistence type="predicted"/>
<name>A0A8S2X8V1_9BILA</name>
<dbReference type="Proteomes" id="UP000681967">
    <property type="component" value="Unassembled WGS sequence"/>
</dbReference>
<dbReference type="EMBL" id="CAJOBH010209331">
    <property type="protein sequence ID" value="CAF5007088.1"/>
    <property type="molecule type" value="Genomic_DNA"/>
</dbReference>
<evidence type="ECO:0000313" key="2">
    <source>
        <dbReference type="EMBL" id="CAF5007088.1"/>
    </source>
</evidence>
<comment type="caution">
    <text evidence="1">The sequence shown here is derived from an EMBL/GenBank/DDBJ whole genome shotgun (WGS) entry which is preliminary data.</text>
</comment>
<accession>A0A8S2X8V1</accession>